<comment type="caution">
    <text evidence="3">The sequence shown here is derived from an EMBL/GenBank/DDBJ whole genome shotgun (WGS) entry which is preliminary data.</text>
</comment>
<dbReference type="GO" id="GO:0045087">
    <property type="term" value="P:innate immune response"/>
    <property type="evidence" value="ECO:0007669"/>
    <property type="project" value="TreeGrafter"/>
</dbReference>
<dbReference type="EMBL" id="PDUG01000007">
    <property type="protein sequence ID" value="PIC14860.1"/>
    <property type="molecule type" value="Genomic_DNA"/>
</dbReference>
<dbReference type="InterPro" id="IPR002900">
    <property type="entry name" value="DUF38/FTH_CAE_spp"/>
</dbReference>
<dbReference type="InterPro" id="IPR040161">
    <property type="entry name" value="FB224"/>
</dbReference>
<dbReference type="InterPro" id="IPR041426">
    <property type="entry name" value="Mos1_HTH"/>
</dbReference>
<feature type="domain" description="DUF38" evidence="1">
    <location>
        <begin position="202"/>
        <end position="315"/>
    </location>
</feature>
<evidence type="ECO:0000259" key="2">
    <source>
        <dbReference type="Pfam" id="PF17906"/>
    </source>
</evidence>
<dbReference type="OrthoDB" id="3256413at2759"/>
<organism evidence="3 4">
    <name type="scientific">Caenorhabditis nigoni</name>
    <dbReference type="NCBI Taxonomy" id="1611254"/>
    <lineage>
        <taxon>Eukaryota</taxon>
        <taxon>Metazoa</taxon>
        <taxon>Ecdysozoa</taxon>
        <taxon>Nematoda</taxon>
        <taxon>Chromadorea</taxon>
        <taxon>Rhabditida</taxon>
        <taxon>Rhabditina</taxon>
        <taxon>Rhabditomorpha</taxon>
        <taxon>Rhabditoidea</taxon>
        <taxon>Rhabditidae</taxon>
        <taxon>Peloderinae</taxon>
        <taxon>Caenorhabditis</taxon>
    </lineage>
</organism>
<sequence>MELSSNFIKKNQHFLKSCILYEVLQKKPIFDSYRNFCETVGTNVMEYPDFEFWYYRFYQRELDFDYDRSVDPEPKTLVDMPVVLMKTITQNLDSVERARVRYMNHAIKAVADSFPPVVEKIDIVVTAWSMYGTLNNKRFEFFRKGSGYERNSSEAEESDKCYMEKGTEHLALMLKTPKIQANHVSLQILEETLNLNDFLPIPFNTKSIFVNGRTTNQVVQSLSAMNPGHLESIRLDGGFFRETEYWRMVFETDQIKQAKSVELPPMGMKAEDLLIFSHLKSFKCHLRSENTFEDVPRIRDILSTFKELESCEFGYYGVLDGSSIRVFAMALGEEIPIEPLFEDGRMIITHRYQIPETNERLEFKLKDDGCLCRVNIIKTR</sequence>
<gene>
    <name evidence="3" type="ORF">B9Z55_027025</name>
</gene>
<dbReference type="Pfam" id="PF01827">
    <property type="entry name" value="FTH"/>
    <property type="match status" value="1"/>
</dbReference>
<dbReference type="Proteomes" id="UP000230233">
    <property type="component" value="Unassembled WGS sequence"/>
</dbReference>
<evidence type="ECO:0000259" key="1">
    <source>
        <dbReference type="Pfam" id="PF01827"/>
    </source>
</evidence>
<accession>A0A2G5SIH7</accession>
<name>A0A2G5SIH7_9PELO</name>
<dbReference type="PANTHER" id="PTHR23015:SF4">
    <property type="entry name" value="DUF38 DOMAIN-CONTAINING PROTEIN-RELATED"/>
    <property type="match status" value="1"/>
</dbReference>
<dbReference type="Pfam" id="PF17906">
    <property type="entry name" value="HTH_48"/>
    <property type="match status" value="1"/>
</dbReference>
<dbReference type="AlphaFoldDB" id="A0A2G5SIH7"/>
<feature type="domain" description="Mos1 transposase HTH" evidence="2">
    <location>
        <begin position="13"/>
        <end position="59"/>
    </location>
</feature>
<evidence type="ECO:0008006" key="5">
    <source>
        <dbReference type="Google" id="ProtNLM"/>
    </source>
</evidence>
<dbReference type="CDD" id="cd22150">
    <property type="entry name" value="F-box_CeFBXA-like"/>
    <property type="match status" value="1"/>
</dbReference>
<evidence type="ECO:0000313" key="4">
    <source>
        <dbReference type="Proteomes" id="UP000230233"/>
    </source>
</evidence>
<evidence type="ECO:0000313" key="3">
    <source>
        <dbReference type="EMBL" id="PIC14860.1"/>
    </source>
</evidence>
<dbReference type="PANTHER" id="PTHR23015">
    <property type="entry name" value="UNCHARACTERIZED C.ELEGANS PROTEIN"/>
    <property type="match status" value="1"/>
</dbReference>
<protein>
    <recommendedName>
        <fullName evidence="5">F-box domain-containing protein</fullName>
    </recommendedName>
</protein>
<keyword evidence="4" id="KW-1185">Reference proteome</keyword>
<reference evidence="4" key="1">
    <citation type="submission" date="2017-10" db="EMBL/GenBank/DDBJ databases">
        <title>Rapid genome shrinkage in a self-fertile nematode reveals novel sperm competition proteins.</title>
        <authorList>
            <person name="Yin D."/>
            <person name="Schwarz E.M."/>
            <person name="Thomas C.G."/>
            <person name="Felde R.L."/>
            <person name="Korf I.F."/>
            <person name="Cutter A.D."/>
            <person name="Schartner C.M."/>
            <person name="Ralston E.J."/>
            <person name="Meyer B.J."/>
            <person name="Haag E.S."/>
        </authorList>
    </citation>
    <scope>NUCLEOTIDE SEQUENCE [LARGE SCALE GENOMIC DNA]</scope>
    <source>
        <strain evidence="4">JU1422</strain>
    </source>
</reference>
<proteinExistence type="predicted"/>